<dbReference type="KEGG" id="smo:SELMODRAFT_444236"/>
<dbReference type="OrthoDB" id="332390at2759"/>
<dbReference type="PANTHER" id="PTHR15546:SF2">
    <property type="entry name" value="DDT DOMAIN-CONTAINING PROTEIN DDB_G0282237"/>
    <property type="match status" value="1"/>
</dbReference>
<feature type="coiled-coil region" evidence="4">
    <location>
        <begin position="565"/>
        <end position="592"/>
    </location>
</feature>
<feature type="domain" description="WAC" evidence="7">
    <location>
        <begin position="22"/>
        <end position="130"/>
    </location>
</feature>
<dbReference type="OMA" id="YANKMGE"/>
<dbReference type="InterPro" id="IPR013136">
    <property type="entry name" value="WSTF_Acf1_Cbp146"/>
</dbReference>
<dbReference type="InterPro" id="IPR018501">
    <property type="entry name" value="DDT_dom"/>
</dbReference>
<dbReference type="HOGENOM" id="CLU_012516_0_0_1"/>
<feature type="domain" description="DDT" evidence="6">
    <location>
        <begin position="313"/>
        <end position="374"/>
    </location>
</feature>
<keyword evidence="4" id="KW-0175">Coiled coil</keyword>
<evidence type="ECO:0000313" key="8">
    <source>
        <dbReference type="EMBL" id="EFJ19453.1"/>
    </source>
</evidence>
<dbReference type="STRING" id="88036.D8S838"/>
<dbReference type="EMBL" id="GL377606">
    <property type="protein sequence ID" value="EFJ19453.1"/>
    <property type="molecule type" value="Genomic_DNA"/>
</dbReference>
<dbReference type="SMART" id="SM00571">
    <property type="entry name" value="DDT"/>
    <property type="match status" value="1"/>
</dbReference>
<evidence type="ECO:0000256" key="1">
    <source>
        <dbReference type="ARBA" id="ARBA00004123"/>
    </source>
</evidence>
<evidence type="ECO:0008006" key="10">
    <source>
        <dbReference type="Google" id="ProtNLM"/>
    </source>
</evidence>
<evidence type="ECO:0000256" key="3">
    <source>
        <dbReference type="PROSITE-ProRule" id="PRU00475"/>
    </source>
</evidence>
<evidence type="ECO:0000256" key="5">
    <source>
        <dbReference type="SAM" id="MobiDB-lite"/>
    </source>
</evidence>
<dbReference type="eggNOG" id="KOG1245">
    <property type="taxonomic scope" value="Eukaryota"/>
</dbReference>
<gene>
    <name evidence="8" type="ORF">SELMODRAFT_444236</name>
</gene>
<evidence type="ECO:0000256" key="4">
    <source>
        <dbReference type="SAM" id="Coils"/>
    </source>
</evidence>
<protein>
    <recommendedName>
        <fullName evidence="10">DDT domain-containing protein</fullName>
    </recommendedName>
</protein>
<dbReference type="InterPro" id="IPR028941">
    <property type="entry name" value="WHIM2_dom"/>
</dbReference>
<keyword evidence="2 3" id="KW-0539">Nucleus</keyword>
<dbReference type="Pfam" id="PF15613">
    <property type="entry name" value="WSD"/>
    <property type="match status" value="1"/>
</dbReference>
<evidence type="ECO:0000259" key="6">
    <source>
        <dbReference type="PROSITE" id="PS50827"/>
    </source>
</evidence>
<dbReference type="InterPro" id="IPR053271">
    <property type="entry name" value="DDT_domain"/>
</dbReference>
<dbReference type="PANTHER" id="PTHR15546">
    <property type="entry name" value="BROMODOMAIN ADJACENT TO ZINC FINGER DOMAIN, 2A"/>
    <property type="match status" value="1"/>
</dbReference>
<proteinExistence type="predicted"/>
<organism evidence="9">
    <name type="scientific">Selaginella moellendorffii</name>
    <name type="common">Spikemoss</name>
    <dbReference type="NCBI Taxonomy" id="88036"/>
    <lineage>
        <taxon>Eukaryota</taxon>
        <taxon>Viridiplantae</taxon>
        <taxon>Streptophyta</taxon>
        <taxon>Embryophyta</taxon>
        <taxon>Tracheophyta</taxon>
        <taxon>Lycopodiopsida</taxon>
        <taxon>Selaginellales</taxon>
        <taxon>Selaginellaceae</taxon>
        <taxon>Selaginella</taxon>
    </lineage>
</organism>
<evidence type="ECO:0000259" key="7">
    <source>
        <dbReference type="PROSITE" id="PS51136"/>
    </source>
</evidence>
<dbReference type="GO" id="GO:0000785">
    <property type="term" value="C:chromatin"/>
    <property type="evidence" value="ECO:0007669"/>
    <property type="project" value="UniProtKB-ARBA"/>
</dbReference>
<dbReference type="Pfam" id="PF02791">
    <property type="entry name" value="DDT"/>
    <property type="match status" value="1"/>
</dbReference>
<dbReference type="PROSITE" id="PS50827">
    <property type="entry name" value="DDT"/>
    <property type="match status" value="1"/>
</dbReference>
<keyword evidence="9" id="KW-1185">Reference proteome</keyword>
<dbReference type="InParanoid" id="D8S838"/>
<dbReference type="Pfam" id="PF10537">
    <property type="entry name" value="WAC_Acf1_DNA_bd"/>
    <property type="match status" value="1"/>
</dbReference>
<dbReference type="AlphaFoldDB" id="D8S838"/>
<dbReference type="FunCoup" id="D8S838">
    <property type="interactions" value="1393"/>
</dbReference>
<dbReference type="PROSITE" id="PS51136">
    <property type="entry name" value="WAC"/>
    <property type="match status" value="1"/>
</dbReference>
<dbReference type="Gramene" id="EFJ19453">
    <property type="protein sequence ID" value="EFJ19453"/>
    <property type="gene ID" value="SELMODRAFT_444236"/>
</dbReference>
<sequence>MPLLRQEVFLLAETPEDLSPDEMVFQVRFTKEIFRDYDEYVRRMNLYRQKIWTCKATRREGLTYEKALVSECRAAQKAEFPKDFMGPVLHLVQFSELETDELVDHVFTTLSDRFVPGEEIPSIADDARRKCRILDVSEQDGENGTKALKYEVGWLDGEGQITEKAVEDPINLMKRKLPFTKEALKKFIQESAYGEVTLDMPWLVRDKLARKFKIPFDPPKEEKQLHTRLDPTQRQVNQSYFDESLQDADVEYTARKRSKKYRDCGSSGRSKKKYDGYSSPSEDLMDDNLLEPNPDDPPLPERPVPSTDFPLEAECIGATLMVWDFCNSFSTLLQLSQFSLYDLEKALLYTDGESSLLSEAYFAVFRVVLGEQGVKQRLAQRRKRKVILSIDTWKDDVCDYLELEGPQKLKPYLSTIRTDCYSRLPVLSKLEIFEELIERAINTTAIRSHLDENIEEFESLSAQRRGEGLPISMRKGSRFMEKAKATESLENGCTEDVSECKPKECLHENGCLIGWLKKGKRKRNGNADANGVKREYSARCLFFNSSRQTLFRCNRVELHDEREPQTEKERAESELQKRLEHLDRELEKCTIRMSPLGRDRNYNRYWFFHREGRIFVESEDANSWSFYSSKKELDELQESLNPKGAREKALRDQIESTYTRISTSMQKRSKDVAQRIALEEANIRRSLRVQSAPRPTGFLAYVNKNRTA</sequence>
<dbReference type="Proteomes" id="UP000001514">
    <property type="component" value="Unassembled WGS sequence"/>
</dbReference>
<evidence type="ECO:0000313" key="9">
    <source>
        <dbReference type="Proteomes" id="UP000001514"/>
    </source>
</evidence>
<feature type="region of interest" description="Disordered" evidence="5">
    <location>
        <begin position="261"/>
        <end position="306"/>
    </location>
</feature>
<accession>D8S838</accession>
<dbReference type="GO" id="GO:0005634">
    <property type="term" value="C:nucleus"/>
    <property type="evidence" value="ECO:0007669"/>
    <property type="project" value="UniProtKB-SubCell"/>
</dbReference>
<evidence type="ECO:0000256" key="2">
    <source>
        <dbReference type="ARBA" id="ARBA00023242"/>
    </source>
</evidence>
<reference evidence="8 9" key="1">
    <citation type="journal article" date="2011" name="Science">
        <title>The Selaginella genome identifies genetic changes associated with the evolution of vascular plants.</title>
        <authorList>
            <person name="Banks J.A."/>
            <person name="Nishiyama T."/>
            <person name="Hasebe M."/>
            <person name="Bowman J.L."/>
            <person name="Gribskov M."/>
            <person name="dePamphilis C."/>
            <person name="Albert V.A."/>
            <person name="Aono N."/>
            <person name="Aoyama T."/>
            <person name="Ambrose B.A."/>
            <person name="Ashton N.W."/>
            <person name="Axtell M.J."/>
            <person name="Barker E."/>
            <person name="Barker M.S."/>
            <person name="Bennetzen J.L."/>
            <person name="Bonawitz N.D."/>
            <person name="Chapple C."/>
            <person name="Cheng C."/>
            <person name="Correa L.G."/>
            <person name="Dacre M."/>
            <person name="DeBarry J."/>
            <person name="Dreyer I."/>
            <person name="Elias M."/>
            <person name="Engstrom E.M."/>
            <person name="Estelle M."/>
            <person name="Feng L."/>
            <person name="Finet C."/>
            <person name="Floyd S.K."/>
            <person name="Frommer W.B."/>
            <person name="Fujita T."/>
            <person name="Gramzow L."/>
            <person name="Gutensohn M."/>
            <person name="Harholt J."/>
            <person name="Hattori M."/>
            <person name="Heyl A."/>
            <person name="Hirai T."/>
            <person name="Hiwatashi Y."/>
            <person name="Ishikawa M."/>
            <person name="Iwata M."/>
            <person name="Karol K.G."/>
            <person name="Koehler B."/>
            <person name="Kolukisaoglu U."/>
            <person name="Kubo M."/>
            <person name="Kurata T."/>
            <person name="Lalonde S."/>
            <person name="Li K."/>
            <person name="Li Y."/>
            <person name="Litt A."/>
            <person name="Lyons E."/>
            <person name="Manning G."/>
            <person name="Maruyama T."/>
            <person name="Michael T.P."/>
            <person name="Mikami K."/>
            <person name="Miyazaki S."/>
            <person name="Morinaga S."/>
            <person name="Murata T."/>
            <person name="Mueller-Roeber B."/>
            <person name="Nelson D.R."/>
            <person name="Obara M."/>
            <person name="Oguri Y."/>
            <person name="Olmstead R.G."/>
            <person name="Onodera N."/>
            <person name="Petersen B.L."/>
            <person name="Pils B."/>
            <person name="Prigge M."/>
            <person name="Rensing S.A."/>
            <person name="Riano-Pachon D.M."/>
            <person name="Roberts A.W."/>
            <person name="Sato Y."/>
            <person name="Scheller H.V."/>
            <person name="Schulz B."/>
            <person name="Schulz C."/>
            <person name="Shakirov E.V."/>
            <person name="Shibagaki N."/>
            <person name="Shinohara N."/>
            <person name="Shippen D.E."/>
            <person name="Soerensen I."/>
            <person name="Sotooka R."/>
            <person name="Sugimoto N."/>
            <person name="Sugita M."/>
            <person name="Sumikawa N."/>
            <person name="Tanurdzic M."/>
            <person name="Theissen G."/>
            <person name="Ulvskov P."/>
            <person name="Wakazuki S."/>
            <person name="Weng J.K."/>
            <person name="Willats W.W."/>
            <person name="Wipf D."/>
            <person name="Wolf P.G."/>
            <person name="Yang L."/>
            <person name="Zimmer A.D."/>
            <person name="Zhu Q."/>
            <person name="Mitros T."/>
            <person name="Hellsten U."/>
            <person name="Loque D."/>
            <person name="Otillar R."/>
            <person name="Salamov A."/>
            <person name="Schmutz J."/>
            <person name="Shapiro H."/>
            <person name="Lindquist E."/>
            <person name="Lucas S."/>
            <person name="Rokhsar D."/>
            <person name="Grigoriev I.V."/>
        </authorList>
    </citation>
    <scope>NUCLEOTIDE SEQUENCE [LARGE SCALE GENOMIC DNA]</scope>
</reference>
<comment type="subcellular location">
    <subcellularLocation>
        <location evidence="1 3">Nucleus</location>
    </subcellularLocation>
</comment>
<name>D8S838_SELML</name>